<dbReference type="InterPro" id="IPR023214">
    <property type="entry name" value="HAD_sf"/>
</dbReference>
<sequence length="304" mass="33368">MAAPRIVFADMDDTFLSTDKTVCRENLELLDRLAEKGVPFVPCTGRTWRALPAEVLLHPATRYAVTSDGAVVMELLRDVAVQAASPDAAGEADVELECVGQDRSAVLARRLCLRAMGKERTLALYDRLEGVPCTFDVFWGGRVFVERWRYDLISTFDIRPDEKRAILRHRTPVDAFVPELVEHLGGVERVSLYWGNDALTPDILSAVDADETLHHTHSSARNLEVMDVRTSKGAGLEWLCAHLGIDPAQAIAFGDSPNDLSMLRVAGSGIAMLNAYDEAKAVADCVTAYDNDHAGVARHLRGLL</sequence>
<dbReference type="RefSeq" id="WP_078686463.1">
    <property type="nucleotide sequence ID" value="NZ_FNWT01000001.1"/>
</dbReference>
<dbReference type="PROSITE" id="PS01229">
    <property type="entry name" value="COF_2"/>
    <property type="match status" value="1"/>
</dbReference>
<comment type="caution">
    <text evidence="1">The sequence shown here is derived from an EMBL/GenBank/DDBJ whole genome shotgun (WGS) entry which is preliminary data.</text>
</comment>
<dbReference type="PANTHER" id="PTHR10000:SF8">
    <property type="entry name" value="HAD SUPERFAMILY HYDROLASE-LIKE, TYPE 3"/>
    <property type="match status" value="1"/>
</dbReference>
<protein>
    <submittedName>
        <fullName evidence="1">Uncharacterized protein</fullName>
    </submittedName>
</protein>
<keyword evidence="2" id="KW-1185">Reference proteome</keyword>
<evidence type="ECO:0000313" key="1">
    <source>
        <dbReference type="EMBL" id="SEH38344.1"/>
    </source>
</evidence>
<dbReference type="SUPFAM" id="SSF56784">
    <property type="entry name" value="HAD-like"/>
    <property type="match status" value="1"/>
</dbReference>
<dbReference type="Gene3D" id="3.40.50.1000">
    <property type="entry name" value="HAD superfamily/HAD-like"/>
    <property type="match status" value="2"/>
</dbReference>
<proteinExistence type="predicted"/>
<dbReference type="Pfam" id="PF08282">
    <property type="entry name" value="Hydrolase_3"/>
    <property type="match status" value="2"/>
</dbReference>
<gene>
    <name evidence="1" type="ORF">SAMN05216447_101237</name>
</gene>
<dbReference type="InterPro" id="IPR036412">
    <property type="entry name" value="HAD-like_sf"/>
</dbReference>
<reference evidence="1 2" key="1">
    <citation type="submission" date="2016-10" db="EMBL/GenBank/DDBJ databases">
        <authorList>
            <person name="Varghese N."/>
            <person name="Submissions S."/>
        </authorList>
    </citation>
    <scope>NUCLEOTIDE SEQUENCE [LARGE SCALE GENOMIC DNA]</scope>
    <source>
        <strain evidence="1 2">WCP15</strain>
    </source>
</reference>
<dbReference type="Gene3D" id="3.30.1240.10">
    <property type="match status" value="1"/>
</dbReference>
<evidence type="ECO:0000313" key="2">
    <source>
        <dbReference type="Proteomes" id="UP000199135"/>
    </source>
</evidence>
<dbReference type="Proteomes" id="UP000199135">
    <property type="component" value="Unassembled WGS sequence"/>
</dbReference>
<dbReference type="EMBL" id="FNWT01000001">
    <property type="protein sequence ID" value="SEH38344.1"/>
    <property type="molecule type" value="Genomic_DNA"/>
</dbReference>
<organism evidence="1 2">
    <name type="scientific">Parafannyhessea umbonata</name>
    <dbReference type="NCBI Taxonomy" id="604330"/>
    <lineage>
        <taxon>Bacteria</taxon>
        <taxon>Bacillati</taxon>
        <taxon>Actinomycetota</taxon>
        <taxon>Coriobacteriia</taxon>
        <taxon>Coriobacteriales</taxon>
        <taxon>Atopobiaceae</taxon>
        <taxon>Parafannyhessea</taxon>
    </lineage>
</organism>
<accession>A0A1H6HW79</accession>
<dbReference type="PANTHER" id="PTHR10000">
    <property type="entry name" value="PHOSPHOSERINE PHOSPHATASE"/>
    <property type="match status" value="1"/>
</dbReference>
<name>A0A1H6HW79_9ACTN</name>